<evidence type="ECO:0000313" key="4">
    <source>
        <dbReference type="Proteomes" id="UP000321225"/>
    </source>
</evidence>
<evidence type="ECO:0000256" key="1">
    <source>
        <dbReference type="SAM" id="Phobius"/>
    </source>
</evidence>
<feature type="transmembrane region" description="Helical" evidence="1">
    <location>
        <begin position="301"/>
        <end position="318"/>
    </location>
</feature>
<dbReference type="OrthoDB" id="9796461at2"/>
<dbReference type="GO" id="GO:0000271">
    <property type="term" value="P:polysaccharide biosynthetic process"/>
    <property type="evidence" value="ECO:0007669"/>
    <property type="project" value="TreeGrafter"/>
</dbReference>
<name>A0A511AEG3_9MICO</name>
<keyword evidence="4" id="KW-1185">Reference proteome</keyword>
<organism evidence="3 4">
    <name type="scientific">Microbacterium aerolatum</name>
    <dbReference type="NCBI Taxonomy" id="153731"/>
    <lineage>
        <taxon>Bacteria</taxon>
        <taxon>Bacillati</taxon>
        <taxon>Actinomycetota</taxon>
        <taxon>Actinomycetes</taxon>
        <taxon>Micrococcales</taxon>
        <taxon>Microbacteriaceae</taxon>
        <taxon>Microbacterium</taxon>
    </lineage>
</organism>
<sequence length="378" mass="41459">MASSQRISSLDGVRGWASLVVVIYHCSLIAMPHLDGVLAAWLTQSPSKLAFAGTEAVLVFFVLSGFVVALPVLRDGFSWLRYYPTRVLRLYVPVWGSVVLATALIALLPRDPTRMPDGSWMQNAQATTVTWGTFFEEALLLPQSYDINNVLWSLRWELIFSLTLPVFVGLAVLLRRHALLAASAACALTVLGRIVDVEALVYLPVFLLGTLMAVRLDDLLAWLQRPRSRAFWPWLTALALALMIASWLARPVAAPGTVFGRTLWGLAGVGAALVIIAAMGWPLLRSLLEGRVSQWLGRTSYSLYLVHVPVLGTLAYLWGSDRWALVAAVGTPLSLLLAAAFHRFLEAPSHRLARFAGTVASERLPLTRPSGRIRRSDA</sequence>
<dbReference type="AlphaFoldDB" id="A0A511AEG3"/>
<keyword evidence="1" id="KW-0472">Membrane</keyword>
<feature type="transmembrane region" description="Helical" evidence="1">
    <location>
        <begin position="201"/>
        <end position="223"/>
    </location>
</feature>
<dbReference type="Pfam" id="PF01757">
    <property type="entry name" value="Acyl_transf_3"/>
    <property type="match status" value="1"/>
</dbReference>
<protein>
    <submittedName>
        <fullName evidence="3">Acyltransferase</fullName>
    </submittedName>
</protein>
<dbReference type="GO" id="GO:0016020">
    <property type="term" value="C:membrane"/>
    <property type="evidence" value="ECO:0007669"/>
    <property type="project" value="TreeGrafter"/>
</dbReference>
<keyword evidence="3" id="KW-0808">Transferase</keyword>
<dbReference type="PANTHER" id="PTHR23028:SF53">
    <property type="entry name" value="ACYL_TRANSF_3 DOMAIN-CONTAINING PROTEIN"/>
    <property type="match status" value="1"/>
</dbReference>
<keyword evidence="1" id="KW-0812">Transmembrane</keyword>
<feature type="transmembrane region" description="Helical" evidence="1">
    <location>
        <begin position="12"/>
        <end position="30"/>
    </location>
</feature>
<proteinExistence type="predicted"/>
<accession>A0A511AEG3</accession>
<keyword evidence="3" id="KW-0012">Acyltransferase</keyword>
<evidence type="ECO:0000313" key="3">
    <source>
        <dbReference type="EMBL" id="GEK85031.1"/>
    </source>
</evidence>
<evidence type="ECO:0000259" key="2">
    <source>
        <dbReference type="Pfam" id="PF01757"/>
    </source>
</evidence>
<dbReference type="GO" id="GO:0016747">
    <property type="term" value="F:acyltransferase activity, transferring groups other than amino-acyl groups"/>
    <property type="evidence" value="ECO:0007669"/>
    <property type="project" value="InterPro"/>
</dbReference>
<comment type="caution">
    <text evidence="3">The sequence shown here is derived from an EMBL/GenBank/DDBJ whole genome shotgun (WGS) entry which is preliminary data.</text>
</comment>
<feature type="transmembrane region" description="Helical" evidence="1">
    <location>
        <begin position="261"/>
        <end position="281"/>
    </location>
</feature>
<dbReference type="InterPro" id="IPR002656">
    <property type="entry name" value="Acyl_transf_3_dom"/>
</dbReference>
<reference evidence="3 4" key="1">
    <citation type="submission" date="2019-07" db="EMBL/GenBank/DDBJ databases">
        <title>Whole genome shotgun sequence of Microbacterium aerolatum NBRC 103071.</title>
        <authorList>
            <person name="Hosoyama A."/>
            <person name="Uohara A."/>
            <person name="Ohji S."/>
            <person name="Ichikawa N."/>
        </authorList>
    </citation>
    <scope>NUCLEOTIDE SEQUENCE [LARGE SCALE GENOMIC DNA]</scope>
    <source>
        <strain evidence="3 4">NBRC 103071</strain>
    </source>
</reference>
<dbReference type="PANTHER" id="PTHR23028">
    <property type="entry name" value="ACETYLTRANSFERASE"/>
    <property type="match status" value="1"/>
</dbReference>
<dbReference type="EMBL" id="BJUW01000001">
    <property type="protein sequence ID" value="GEK85031.1"/>
    <property type="molecule type" value="Genomic_DNA"/>
</dbReference>
<feature type="domain" description="Acyltransferase 3" evidence="2">
    <location>
        <begin position="8"/>
        <end position="342"/>
    </location>
</feature>
<gene>
    <name evidence="3" type="ORF">MAE01_02070</name>
</gene>
<feature type="transmembrane region" description="Helical" evidence="1">
    <location>
        <begin position="90"/>
        <end position="108"/>
    </location>
</feature>
<feature type="transmembrane region" description="Helical" evidence="1">
    <location>
        <begin position="154"/>
        <end position="173"/>
    </location>
</feature>
<feature type="transmembrane region" description="Helical" evidence="1">
    <location>
        <begin position="324"/>
        <end position="345"/>
    </location>
</feature>
<dbReference type="Proteomes" id="UP000321225">
    <property type="component" value="Unassembled WGS sequence"/>
</dbReference>
<dbReference type="InterPro" id="IPR050879">
    <property type="entry name" value="Acyltransferase_3"/>
</dbReference>
<feature type="transmembrane region" description="Helical" evidence="1">
    <location>
        <begin position="50"/>
        <end position="70"/>
    </location>
</feature>
<keyword evidence="1" id="KW-1133">Transmembrane helix</keyword>
<feature type="transmembrane region" description="Helical" evidence="1">
    <location>
        <begin position="230"/>
        <end position="249"/>
    </location>
</feature>
<dbReference type="RefSeq" id="WP_147037694.1">
    <property type="nucleotide sequence ID" value="NZ_BJUW01000001.1"/>
</dbReference>